<accession>A0AAN8EZL5</accession>
<dbReference type="GO" id="GO:0030154">
    <property type="term" value="P:cell differentiation"/>
    <property type="evidence" value="ECO:0007669"/>
    <property type="project" value="UniProtKB-ARBA"/>
</dbReference>
<dbReference type="InterPro" id="IPR001387">
    <property type="entry name" value="Cro/C1-type_HTH"/>
</dbReference>
<dbReference type="InterPro" id="IPR013847">
    <property type="entry name" value="POU"/>
</dbReference>
<evidence type="ECO:0000313" key="9">
    <source>
        <dbReference type="EMBL" id="KAK5967670.1"/>
    </source>
</evidence>
<dbReference type="SUPFAM" id="SSF47413">
    <property type="entry name" value="lambda repressor-like DNA-binding domains"/>
    <property type="match status" value="1"/>
</dbReference>
<dbReference type="PANTHER" id="PTHR11636">
    <property type="entry name" value="POU DOMAIN"/>
    <property type="match status" value="1"/>
</dbReference>
<keyword evidence="4 5" id="KW-0539">Nucleus</keyword>
<evidence type="ECO:0000256" key="2">
    <source>
        <dbReference type="ARBA" id="ARBA00023125"/>
    </source>
</evidence>
<organism evidence="9 10">
    <name type="scientific">Trichostrongylus colubriformis</name>
    <name type="common">Black scour worm</name>
    <dbReference type="NCBI Taxonomy" id="6319"/>
    <lineage>
        <taxon>Eukaryota</taxon>
        <taxon>Metazoa</taxon>
        <taxon>Ecdysozoa</taxon>
        <taxon>Nematoda</taxon>
        <taxon>Chromadorea</taxon>
        <taxon>Rhabditida</taxon>
        <taxon>Rhabditina</taxon>
        <taxon>Rhabditomorpha</taxon>
        <taxon>Strongyloidea</taxon>
        <taxon>Trichostrongylidae</taxon>
        <taxon>Trichostrongylus</taxon>
    </lineage>
</organism>
<feature type="domain" description="Homeobox" evidence="7">
    <location>
        <begin position="116"/>
        <end position="176"/>
    </location>
</feature>
<dbReference type="AlphaFoldDB" id="A0AAN8EZL5"/>
<evidence type="ECO:0000256" key="3">
    <source>
        <dbReference type="ARBA" id="ARBA00023155"/>
    </source>
</evidence>
<dbReference type="CDD" id="cd00093">
    <property type="entry name" value="HTH_XRE"/>
    <property type="match status" value="1"/>
</dbReference>
<dbReference type="Pfam" id="PF00046">
    <property type="entry name" value="Homeodomain"/>
    <property type="match status" value="1"/>
</dbReference>
<dbReference type="InterPro" id="IPR010982">
    <property type="entry name" value="Lambda_DNA-bd_dom_sf"/>
</dbReference>
<dbReference type="InterPro" id="IPR050255">
    <property type="entry name" value="POU_domain_TF"/>
</dbReference>
<dbReference type="PROSITE" id="PS00027">
    <property type="entry name" value="HOMEOBOX_1"/>
    <property type="match status" value="1"/>
</dbReference>
<feature type="DNA-binding region" description="Homeobox" evidence="5">
    <location>
        <begin position="118"/>
        <end position="177"/>
    </location>
</feature>
<evidence type="ECO:0000256" key="6">
    <source>
        <dbReference type="RuleBase" id="RU000682"/>
    </source>
</evidence>
<keyword evidence="3 5" id="KW-0371">Homeobox</keyword>
<dbReference type="SMART" id="SM00352">
    <property type="entry name" value="POU"/>
    <property type="match status" value="1"/>
</dbReference>
<dbReference type="PROSITE" id="PS50071">
    <property type="entry name" value="HOMEOBOX_2"/>
    <property type="match status" value="1"/>
</dbReference>
<dbReference type="InterPro" id="IPR009057">
    <property type="entry name" value="Homeodomain-like_sf"/>
</dbReference>
<dbReference type="InterPro" id="IPR000327">
    <property type="entry name" value="POU_dom"/>
</dbReference>
<dbReference type="Gene3D" id="1.10.10.60">
    <property type="entry name" value="Homeodomain-like"/>
    <property type="match status" value="1"/>
</dbReference>
<dbReference type="PRINTS" id="PR00028">
    <property type="entry name" value="POUDOMAIN"/>
</dbReference>
<evidence type="ECO:0000256" key="5">
    <source>
        <dbReference type="PROSITE-ProRule" id="PRU00108"/>
    </source>
</evidence>
<dbReference type="InterPro" id="IPR001356">
    <property type="entry name" value="HD"/>
</dbReference>
<dbReference type="CDD" id="cd00086">
    <property type="entry name" value="homeodomain"/>
    <property type="match status" value="1"/>
</dbReference>
<dbReference type="EMBL" id="WIXE01022225">
    <property type="protein sequence ID" value="KAK5967670.1"/>
    <property type="molecule type" value="Genomic_DNA"/>
</dbReference>
<evidence type="ECO:0000259" key="7">
    <source>
        <dbReference type="PROSITE" id="PS50071"/>
    </source>
</evidence>
<dbReference type="SUPFAM" id="SSF46689">
    <property type="entry name" value="Homeodomain-like"/>
    <property type="match status" value="1"/>
</dbReference>
<evidence type="ECO:0000259" key="8">
    <source>
        <dbReference type="PROSITE" id="PS51179"/>
    </source>
</evidence>
<dbReference type="SMART" id="SM00389">
    <property type="entry name" value="HOX"/>
    <property type="match status" value="1"/>
</dbReference>
<proteinExistence type="predicted"/>
<keyword evidence="2 5" id="KW-0238">DNA-binding</keyword>
<dbReference type="GO" id="GO:0000978">
    <property type="term" value="F:RNA polymerase II cis-regulatory region sequence-specific DNA binding"/>
    <property type="evidence" value="ECO:0007669"/>
    <property type="project" value="TreeGrafter"/>
</dbReference>
<keyword evidence="10" id="KW-1185">Reference proteome</keyword>
<comment type="subcellular location">
    <subcellularLocation>
        <location evidence="1 5 6">Nucleus</location>
    </subcellularLocation>
</comment>
<evidence type="ECO:0000256" key="1">
    <source>
        <dbReference type="ARBA" id="ARBA00004123"/>
    </source>
</evidence>
<dbReference type="InterPro" id="IPR017970">
    <property type="entry name" value="Homeobox_CS"/>
</dbReference>
<dbReference type="GO" id="GO:0005634">
    <property type="term" value="C:nucleus"/>
    <property type="evidence" value="ECO:0007669"/>
    <property type="project" value="UniProtKB-SubCell"/>
</dbReference>
<reference evidence="9 10" key="1">
    <citation type="submission" date="2019-10" db="EMBL/GenBank/DDBJ databases">
        <title>Assembly and Annotation for the nematode Trichostrongylus colubriformis.</title>
        <authorList>
            <person name="Martin J."/>
        </authorList>
    </citation>
    <scope>NUCLEOTIDE SEQUENCE [LARGE SCALE GENOMIC DNA]</scope>
    <source>
        <strain evidence="9">G859</strain>
        <tissue evidence="9">Whole worm</tissue>
    </source>
</reference>
<comment type="caution">
    <text evidence="9">The sequence shown here is derived from an EMBL/GenBank/DDBJ whole genome shotgun (WGS) entry which is preliminary data.</text>
</comment>
<dbReference type="Gene3D" id="1.10.260.40">
    <property type="entry name" value="lambda repressor-like DNA-binding domains"/>
    <property type="match status" value="1"/>
</dbReference>
<gene>
    <name evidence="9" type="ORF">GCK32_000546</name>
</gene>
<name>A0AAN8EZL5_TRICO</name>
<dbReference type="GO" id="GO:0000981">
    <property type="term" value="F:DNA-binding transcription factor activity, RNA polymerase II-specific"/>
    <property type="evidence" value="ECO:0007669"/>
    <property type="project" value="InterPro"/>
</dbReference>
<dbReference type="Pfam" id="PF00157">
    <property type="entry name" value="Pou"/>
    <property type="match status" value="1"/>
</dbReference>
<feature type="domain" description="POU-specific" evidence="8">
    <location>
        <begin position="26"/>
        <end position="98"/>
    </location>
</feature>
<evidence type="ECO:0000313" key="10">
    <source>
        <dbReference type="Proteomes" id="UP001331761"/>
    </source>
</evidence>
<evidence type="ECO:0000256" key="4">
    <source>
        <dbReference type="ARBA" id="ARBA00023242"/>
    </source>
</evidence>
<protein>
    <submittedName>
        <fullName evidence="9">Homeobox domain protein</fullName>
    </submittedName>
</protein>
<dbReference type="PANTHER" id="PTHR11636:SF89">
    <property type="entry name" value="POU DOMAIN PROTEIN 2, ISOFORM B-RELATED"/>
    <property type="match status" value="1"/>
</dbReference>
<dbReference type="PROSITE" id="PS51179">
    <property type="entry name" value="POU_3"/>
    <property type="match status" value="1"/>
</dbReference>
<sequence>MMRCKCRVVFGADGTSHCFCSYSRLLTMQSIDDLEQFVAEFKKRRVALGFTQREVGSAISPASKYSQTTISRFESRALSIKNMCRMKALLSEWLSTVDDSYKKPPVASSQLELCRRKARKSRTSFGKTAQMKMEQSFAVECWPSSSTMARLADELKLNNEVVRVWFCNRRRKRNREREEAAIPLPRAAFLAGNPVSTMMNDDFSATQRSALSSCDPYPLEELSVASEFIPFQ</sequence>
<dbReference type="Proteomes" id="UP001331761">
    <property type="component" value="Unassembled WGS sequence"/>
</dbReference>